<evidence type="ECO:0000256" key="3">
    <source>
        <dbReference type="ARBA" id="ARBA00022989"/>
    </source>
</evidence>
<dbReference type="AlphaFoldDB" id="B7GBA7"/>
<dbReference type="GeneID" id="7198292"/>
<sequence length="154" mass="17591">MGLLWYPTVARCSEQVGSSHNEHEVHNASIDAEGYAVRAIGDPPKAGRVESFEEKAWRKFRNQPLVPIGCIATVYFLMSGLKSFQKQDPVNSQRMMKFRVMGQFATLVCFIGYAGLENFDWRLAPLYQDIKKVETSYNEEEKKEHQEGLVGEKK</sequence>
<keyword evidence="2" id="KW-0812">Transmembrane</keyword>
<dbReference type="InParanoid" id="B7GBA7"/>
<dbReference type="InterPro" id="IPR007667">
    <property type="entry name" value="Hypoxia_induced_domain"/>
</dbReference>
<dbReference type="HOGENOM" id="CLU_1707713_0_0_1"/>
<organism evidence="7 8">
    <name type="scientific">Phaeodactylum tricornutum (strain CCAP 1055/1)</name>
    <dbReference type="NCBI Taxonomy" id="556484"/>
    <lineage>
        <taxon>Eukaryota</taxon>
        <taxon>Sar</taxon>
        <taxon>Stramenopiles</taxon>
        <taxon>Ochrophyta</taxon>
        <taxon>Bacillariophyta</taxon>
        <taxon>Bacillariophyceae</taxon>
        <taxon>Bacillariophycidae</taxon>
        <taxon>Naviculales</taxon>
        <taxon>Phaeodactylaceae</taxon>
        <taxon>Phaeodactylum</taxon>
    </lineage>
</organism>
<dbReference type="PaxDb" id="2850-Phatr49636"/>
<keyword evidence="8" id="KW-1185">Reference proteome</keyword>
<keyword evidence="5" id="KW-0472">Membrane</keyword>
<evidence type="ECO:0000313" key="8">
    <source>
        <dbReference type="Proteomes" id="UP000000759"/>
    </source>
</evidence>
<dbReference type="GO" id="GO:0097250">
    <property type="term" value="P:mitochondrial respirasome assembly"/>
    <property type="evidence" value="ECO:0007669"/>
    <property type="project" value="TreeGrafter"/>
</dbReference>
<protein>
    <recommendedName>
        <fullName evidence="6">HIG1 domain-containing protein</fullName>
    </recommendedName>
</protein>
<dbReference type="Gene3D" id="6.10.140.1320">
    <property type="match status" value="1"/>
</dbReference>
<reference evidence="8" key="2">
    <citation type="submission" date="2008-08" db="EMBL/GenBank/DDBJ databases">
        <authorList>
            <consortium name="Diatom Consortium"/>
            <person name="Grigoriev I."/>
            <person name="Grimwood J."/>
            <person name="Kuo A."/>
            <person name="Otillar R.P."/>
            <person name="Salamov A."/>
            <person name="Detter J.C."/>
            <person name="Lindquist E."/>
            <person name="Shapiro H."/>
            <person name="Lucas S."/>
            <person name="Glavina del Rio T."/>
            <person name="Pitluck S."/>
            <person name="Rokhsar D."/>
            <person name="Bowler C."/>
        </authorList>
    </citation>
    <scope>GENOME REANNOTATION</scope>
    <source>
        <strain evidence="8">CCAP 1055/1</strain>
    </source>
</reference>
<dbReference type="Pfam" id="PF04588">
    <property type="entry name" value="HIG_1_N"/>
    <property type="match status" value="1"/>
</dbReference>
<proteinExistence type="predicted"/>
<dbReference type="RefSeq" id="XP_002184434.1">
    <property type="nucleotide sequence ID" value="XM_002184398.1"/>
</dbReference>
<keyword evidence="4" id="KW-0496">Mitochondrion</keyword>
<evidence type="ECO:0000256" key="4">
    <source>
        <dbReference type="ARBA" id="ARBA00023128"/>
    </source>
</evidence>
<dbReference type="PANTHER" id="PTHR12297:SF3">
    <property type="entry name" value="HIG1 DOMAIN FAMILY MEMBER 1A"/>
    <property type="match status" value="1"/>
</dbReference>
<feature type="domain" description="HIG1" evidence="6">
    <location>
        <begin position="37"/>
        <end position="128"/>
    </location>
</feature>
<evidence type="ECO:0000256" key="1">
    <source>
        <dbReference type="ARBA" id="ARBA00004325"/>
    </source>
</evidence>
<dbReference type="GO" id="GO:0031966">
    <property type="term" value="C:mitochondrial membrane"/>
    <property type="evidence" value="ECO:0007669"/>
    <property type="project" value="UniProtKB-SubCell"/>
</dbReference>
<evidence type="ECO:0000256" key="5">
    <source>
        <dbReference type="ARBA" id="ARBA00023136"/>
    </source>
</evidence>
<evidence type="ECO:0000313" key="7">
    <source>
        <dbReference type="EMBL" id="EEC44183.1"/>
    </source>
</evidence>
<gene>
    <name evidence="7" type="ORF">PHATRDRAFT_49636</name>
</gene>
<name>B7GBA7_PHATC</name>
<reference evidence="7 8" key="1">
    <citation type="journal article" date="2008" name="Nature">
        <title>The Phaeodactylum genome reveals the evolutionary history of diatom genomes.</title>
        <authorList>
            <person name="Bowler C."/>
            <person name="Allen A.E."/>
            <person name="Badger J.H."/>
            <person name="Grimwood J."/>
            <person name="Jabbari K."/>
            <person name="Kuo A."/>
            <person name="Maheswari U."/>
            <person name="Martens C."/>
            <person name="Maumus F."/>
            <person name="Otillar R.P."/>
            <person name="Rayko E."/>
            <person name="Salamov A."/>
            <person name="Vandepoele K."/>
            <person name="Beszteri B."/>
            <person name="Gruber A."/>
            <person name="Heijde M."/>
            <person name="Katinka M."/>
            <person name="Mock T."/>
            <person name="Valentin K."/>
            <person name="Verret F."/>
            <person name="Berges J.A."/>
            <person name="Brownlee C."/>
            <person name="Cadoret J.P."/>
            <person name="Chiovitti A."/>
            <person name="Choi C.J."/>
            <person name="Coesel S."/>
            <person name="De Martino A."/>
            <person name="Detter J.C."/>
            <person name="Durkin C."/>
            <person name="Falciatore A."/>
            <person name="Fournet J."/>
            <person name="Haruta M."/>
            <person name="Huysman M.J."/>
            <person name="Jenkins B.D."/>
            <person name="Jiroutova K."/>
            <person name="Jorgensen R.E."/>
            <person name="Joubert Y."/>
            <person name="Kaplan A."/>
            <person name="Kroger N."/>
            <person name="Kroth P.G."/>
            <person name="La Roche J."/>
            <person name="Lindquist E."/>
            <person name="Lommer M."/>
            <person name="Martin-Jezequel V."/>
            <person name="Lopez P.J."/>
            <person name="Lucas S."/>
            <person name="Mangogna M."/>
            <person name="McGinnis K."/>
            <person name="Medlin L.K."/>
            <person name="Montsant A."/>
            <person name="Oudot-Le Secq M.P."/>
            <person name="Napoli C."/>
            <person name="Obornik M."/>
            <person name="Parker M.S."/>
            <person name="Petit J.L."/>
            <person name="Porcel B.M."/>
            <person name="Poulsen N."/>
            <person name="Robison M."/>
            <person name="Rychlewski L."/>
            <person name="Rynearson T.A."/>
            <person name="Schmutz J."/>
            <person name="Shapiro H."/>
            <person name="Siaut M."/>
            <person name="Stanley M."/>
            <person name="Sussman M.R."/>
            <person name="Taylor A.R."/>
            <person name="Vardi A."/>
            <person name="von Dassow P."/>
            <person name="Vyverman W."/>
            <person name="Willis A."/>
            <person name="Wyrwicz L.S."/>
            <person name="Rokhsar D.S."/>
            <person name="Weissenbach J."/>
            <person name="Armbrust E.V."/>
            <person name="Green B.R."/>
            <person name="Van de Peer Y."/>
            <person name="Grigoriev I.V."/>
        </authorList>
    </citation>
    <scope>NUCLEOTIDE SEQUENCE [LARGE SCALE GENOMIC DNA]</scope>
    <source>
        <strain evidence="7 8">CCAP 1055/1</strain>
    </source>
</reference>
<dbReference type="KEGG" id="pti:PHATRDRAFT_49636"/>
<comment type="subcellular location">
    <subcellularLocation>
        <location evidence="1">Mitochondrion membrane</location>
    </subcellularLocation>
</comment>
<dbReference type="EMBL" id="CM000625">
    <property type="protein sequence ID" value="EEC44183.1"/>
    <property type="molecule type" value="Genomic_DNA"/>
</dbReference>
<evidence type="ECO:0000259" key="6">
    <source>
        <dbReference type="PROSITE" id="PS51503"/>
    </source>
</evidence>
<dbReference type="InterPro" id="IPR050355">
    <property type="entry name" value="RCF1"/>
</dbReference>
<dbReference type="Proteomes" id="UP000000759">
    <property type="component" value="Chromosome 23"/>
</dbReference>
<dbReference type="OrthoDB" id="6604018at2759"/>
<accession>B7GBA7</accession>
<dbReference type="STRING" id="556484.B7GBA7"/>
<keyword evidence="3" id="KW-1133">Transmembrane helix</keyword>
<evidence type="ECO:0000256" key="2">
    <source>
        <dbReference type="ARBA" id="ARBA00022692"/>
    </source>
</evidence>
<dbReference type="eggNOG" id="KOG4431">
    <property type="taxonomic scope" value="Eukaryota"/>
</dbReference>
<dbReference type="PROSITE" id="PS51503">
    <property type="entry name" value="HIG1"/>
    <property type="match status" value="1"/>
</dbReference>
<dbReference type="PANTHER" id="PTHR12297">
    <property type="entry name" value="HYPOXIA-INDUCBILE GENE 1 HIG1 -RELATED"/>
    <property type="match status" value="1"/>
</dbReference>